<sequence>MSATSGFAAHERQLARGEQVGWQPGMDMRHWFPVTATAGPADGAATLAWRDMQNIAFTDSFVENTLMRQPREQRRVCVTPPQALDQFQLGNALAPDAFIFHVSRCGSTLLTQLLASLPQAIVMSEPPIIDSLLRMHHDHGGSDTVTLLRQAMLAMGQRRTGAEDTYVIKFDCWHIHSLPLLRQAFPGTPCLFLYRQPHAVLASHQRRRGPQMVPGQIHPALLPLPDRPVAAADLDAFAALVLDSLFTAARSHALAGELTLINYEQLPALVFSDLLALLSISCTPDQLDAMQMRSKFHSKYRDDAYSGDPQPQQDGRLAQLAAPLAAHYQALETLRLARCTSGCR</sequence>
<dbReference type="Proteomes" id="UP001326110">
    <property type="component" value="Chromosome"/>
</dbReference>
<dbReference type="InterPro" id="IPR027417">
    <property type="entry name" value="P-loop_NTPase"/>
</dbReference>
<dbReference type="PANTHER" id="PTHR33844">
    <property type="entry name" value="SULFOTRANSFER_1 DOMAIN-CONTAINING PROTEIN"/>
    <property type="match status" value="1"/>
</dbReference>
<dbReference type="Gene3D" id="3.40.50.300">
    <property type="entry name" value="P-loop containing nucleotide triphosphate hydrolases"/>
    <property type="match status" value="1"/>
</dbReference>
<evidence type="ECO:0000313" key="2">
    <source>
        <dbReference type="Proteomes" id="UP001326110"/>
    </source>
</evidence>
<gene>
    <name evidence="1" type="ORF">SR858_05870</name>
</gene>
<evidence type="ECO:0008006" key="3">
    <source>
        <dbReference type="Google" id="ProtNLM"/>
    </source>
</evidence>
<dbReference type="RefSeq" id="WP_154819962.1">
    <property type="nucleotide sequence ID" value="NZ_CP140152.1"/>
</dbReference>
<protein>
    <recommendedName>
        <fullName evidence="3">Sulfotransferase family protein</fullName>
    </recommendedName>
</protein>
<proteinExistence type="predicted"/>
<keyword evidence="2" id="KW-1185">Reference proteome</keyword>
<name>A0ABZ0Y1G1_9BURK</name>
<organism evidence="1 2">
    <name type="scientific">Duganella zoogloeoides</name>
    <dbReference type="NCBI Taxonomy" id="75659"/>
    <lineage>
        <taxon>Bacteria</taxon>
        <taxon>Pseudomonadati</taxon>
        <taxon>Pseudomonadota</taxon>
        <taxon>Betaproteobacteria</taxon>
        <taxon>Burkholderiales</taxon>
        <taxon>Oxalobacteraceae</taxon>
        <taxon>Telluria group</taxon>
        <taxon>Duganella</taxon>
    </lineage>
</organism>
<evidence type="ECO:0000313" key="1">
    <source>
        <dbReference type="EMBL" id="WQH05864.1"/>
    </source>
</evidence>
<reference evidence="1 2" key="1">
    <citation type="submission" date="2023-11" db="EMBL/GenBank/DDBJ databases">
        <title>MicrobeMod: A computational toolkit for identifying prokaryotic methylation and restriction-modification with nanopore sequencing.</title>
        <authorList>
            <person name="Crits-Christoph A."/>
            <person name="Kang S.C."/>
            <person name="Lee H."/>
            <person name="Ostrov N."/>
        </authorList>
    </citation>
    <scope>NUCLEOTIDE SEQUENCE [LARGE SCALE GENOMIC DNA]</scope>
    <source>
        <strain evidence="1 2">ATCC 25935</strain>
    </source>
</reference>
<dbReference type="GeneID" id="43166813"/>
<dbReference type="PANTHER" id="PTHR33844:SF1">
    <property type="entry name" value="SULFOTRANSFERASE DOMAIN-CONTAINING PROTEIN"/>
    <property type="match status" value="1"/>
</dbReference>
<dbReference type="SUPFAM" id="SSF52540">
    <property type="entry name" value="P-loop containing nucleoside triphosphate hydrolases"/>
    <property type="match status" value="1"/>
</dbReference>
<dbReference type="EMBL" id="CP140152">
    <property type="protein sequence ID" value="WQH05864.1"/>
    <property type="molecule type" value="Genomic_DNA"/>
</dbReference>
<accession>A0ABZ0Y1G1</accession>